<dbReference type="EMBL" id="CAFZ01000168">
    <property type="protein sequence ID" value="CCA72499.1"/>
    <property type="molecule type" value="Genomic_DNA"/>
</dbReference>
<name>G4TMF6_SERID</name>
<dbReference type="HOGENOM" id="CLU_247199_0_0_1"/>
<feature type="compositionally biased region" description="Pro residues" evidence="1">
    <location>
        <begin position="95"/>
        <end position="104"/>
    </location>
</feature>
<protein>
    <submittedName>
        <fullName evidence="2">Uncharacterized protein</fullName>
    </submittedName>
</protein>
<accession>G4TMF6</accession>
<organism evidence="2 3">
    <name type="scientific">Serendipita indica (strain DSM 11827)</name>
    <name type="common">Root endophyte fungus</name>
    <name type="synonym">Piriformospora indica</name>
    <dbReference type="NCBI Taxonomy" id="1109443"/>
    <lineage>
        <taxon>Eukaryota</taxon>
        <taxon>Fungi</taxon>
        <taxon>Dikarya</taxon>
        <taxon>Basidiomycota</taxon>
        <taxon>Agaricomycotina</taxon>
        <taxon>Agaricomycetes</taxon>
        <taxon>Sebacinales</taxon>
        <taxon>Serendipitaceae</taxon>
        <taxon>Serendipita</taxon>
    </lineage>
</organism>
<sequence>MALVSTPSNAFQQRLNKENGPHQLETPSTASSTASRQRVVFSNRNQEHWFGPVLSVYRTPSSSQEPSKSILKKRTYEEFLADDLFPPDQLQRPSTPEPENPPEQPTYLLSPIKTIVQSVAPGSFDDVPEPTLLNLIEAYCVLNARIRAKLLPVPTLGEPKPASTETLVIPAIQPLRQYINQIAIAMTRDISRALEDPLKGSETPQEDLPSLPSPPPSSPMAFDSSPMALSTASDTPAKKSGMNEQQVKHARDLCTVAQSAMKFFSCLLSFTGLIHNGILFTEQQLSVLVGAVLSVPQGSPLPTPNSRKTCALAVGILANCSLPAAVLEPHATEIATVFKRGIDGELGREGKKGSASDATRGVLLLSLEHSGIFLFPFSILVPSLLRIISGPTNNMHSHSGFALGGLAWASIEAPSTPTAIRDAVTECLSLKPAKKKDGNQKDVQPPPVLVSVTRYFHHLLQTTTAKDSGDGKSEVGSAAANAAHTVAMWGLMVLSSLIVLSQGAFHNSKLLTGTITRIARILLASKRVAIRTAASWCWRSYLWSVMRQFDEMDVEQHDDKVELIQRVFEFLDKGVGTGLVCALLVGSAGREDRDLRIDLSLTALSEMTNRRANVDEVLHVLSRLLETEKYASPEGPALGWDLNKLLPMPLFDGQLADADPKQVLVLIKQQASLDENWAEEITPLRKEECDSRLSKLYEIWHGAVRSQGIDERGHPFENIQEAWKLLVKLLPTPPSETVLSFITEPTHTWTNIAEPTNSSSLIPHQVAQIRFLKCIWNGLAQHFGPIPEMKQLALDIYDQGLQVFQLEEKKIEEVCLELFFQLSEIENSIVSLITEHDEWSASLKHTFWTQSINLATDEDLLRTLCRVPFGEPQPFELSEDDWIFWEMTWQQYASIRGEDHADIWMLHQQFADELSSHLLPAEACKIVTAILRTLPTTPAPQDVDCHSFYTLLNQTLLLAYSCGSKECMHLAISILRVLTQTMPLLHETCLDALTPCLIHWIHDEEHHLSDSEYDLIVGSTFEAALNVLKRKAVSGETLAAHSELLASIEARSTEGGATRTVFQRFWDGQYAGVISMDDVPEALYPLLQITESVPETEAMEEEDAADNLMQSDDTPSQPSSSPGIPNVHAASPLRDPLAHVAPASEAPDALDDLPPEVAATIGLRRWTGSSDDLSASVFGNESVPSPFYRVSRPSRSIFFSPGTPGRSTIPNFNYVPSPAYLGHSPRKPTSLSCELSASLFGTESPASPNKKKRRMGDDDDDMTPSKRRRHAVDTDSESDSDDDKTPKRPWLDFDPSSDDEGPLRSMPFRPFSAHNLPMSPFKFGALSSAPPSPAKPVPTVKQLNECLAETTLESQPRYVESGQMEKGNPIAKRRRLESEDDVSTIELVPFSDDALHSDDVTSDSLPPSDSPVLNSDDLDPHAIVSPPMAEGEAGSDDSNDSPLKALADRKKRQNVSKVRSSPYSPRRLQPPTPVKHAQSEPFSGPEFQKAIKQAFSLFPSMDNKSLQHMSSLLDQMRSKVDTELERRRSEPC</sequence>
<dbReference type="Proteomes" id="UP000007148">
    <property type="component" value="Unassembled WGS sequence"/>
</dbReference>
<dbReference type="eggNOG" id="ENOG502SMQ7">
    <property type="taxonomic scope" value="Eukaryota"/>
</dbReference>
<evidence type="ECO:0000313" key="3">
    <source>
        <dbReference type="Proteomes" id="UP000007148"/>
    </source>
</evidence>
<feature type="compositionally biased region" description="Low complexity" evidence="1">
    <location>
        <begin position="1110"/>
        <end position="1122"/>
    </location>
</feature>
<evidence type="ECO:0000313" key="2">
    <source>
        <dbReference type="EMBL" id="CCA72499.1"/>
    </source>
</evidence>
<feature type="compositionally biased region" description="Polar residues" evidence="1">
    <location>
        <begin position="1238"/>
        <end position="1247"/>
    </location>
</feature>
<dbReference type="OrthoDB" id="2591260at2759"/>
<feature type="region of interest" description="Disordered" evidence="1">
    <location>
        <begin position="1354"/>
        <end position="1484"/>
    </location>
</feature>
<gene>
    <name evidence="2" type="ORF">PIIN_06435</name>
</gene>
<feature type="compositionally biased region" description="Polar residues" evidence="1">
    <location>
        <begin position="25"/>
        <end position="38"/>
    </location>
</feature>
<reference evidence="2 3" key="1">
    <citation type="journal article" date="2011" name="PLoS Pathog.">
        <title>Endophytic Life Strategies Decoded by Genome and Transcriptome Analyses of the Mutualistic Root Symbiont Piriformospora indica.</title>
        <authorList>
            <person name="Zuccaro A."/>
            <person name="Lahrmann U."/>
            <person name="Guldener U."/>
            <person name="Langen G."/>
            <person name="Pfiffi S."/>
            <person name="Biedenkopf D."/>
            <person name="Wong P."/>
            <person name="Samans B."/>
            <person name="Grimm C."/>
            <person name="Basiewicz M."/>
            <person name="Murat C."/>
            <person name="Martin F."/>
            <person name="Kogel K.H."/>
        </authorList>
    </citation>
    <scope>NUCLEOTIDE SEQUENCE [LARGE SCALE GENOMIC DNA]</scope>
    <source>
        <strain evidence="2 3">DSM 11827</strain>
    </source>
</reference>
<feature type="region of interest" description="Disordered" evidence="1">
    <location>
        <begin position="1"/>
        <end position="38"/>
    </location>
</feature>
<feature type="compositionally biased region" description="Low complexity" evidence="1">
    <location>
        <begin position="219"/>
        <end position="228"/>
    </location>
</feature>
<keyword evidence="3" id="KW-1185">Reference proteome</keyword>
<proteinExistence type="predicted"/>
<feature type="region of interest" description="Disordered" evidence="1">
    <location>
        <begin position="85"/>
        <end position="104"/>
    </location>
</feature>
<evidence type="ECO:0000256" key="1">
    <source>
        <dbReference type="SAM" id="MobiDB-lite"/>
    </source>
</evidence>
<feature type="region of interest" description="Disordered" evidence="1">
    <location>
        <begin position="197"/>
        <end position="244"/>
    </location>
</feature>
<dbReference type="InParanoid" id="G4TMF6"/>
<feature type="region of interest" description="Disordered" evidence="1">
    <location>
        <begin position="1238"/>
        <end position="1340"/>
    </location>
</feature>
<dbReference type="STRING" id="1109443.G4TMF6"/>
<feature type="compositionally biased region" description="Polar residues" evidence="1">
    <location>
        <begin position="1"/>
        <end position="14"/>
    </location>
</feature>
<comment type="caution">
    <text evidence="2">The sequence shown here is derived from an EMBL/GenBank/DDBJ whole genome shotgun (WGS) entry which is preliminary data.</text>
</comment>
<feature type="compositionally biased region" description="Low complexity" evidence="1">
    <location>
        <begin position="1402"/>
        <end position="1415"/>
    </location>
</feature>
<feature type="region of interest" description="Disordered" evidence="1">
    <location>
        <begin position="1096"/>
        <end position="1130"/>
    </location>
</feature>